<reference evidence="7 8" key="1">
    <citation type="journal article" date="2019" name="Appl. Microbiol. Biotechnol.">
        <title>Genome sequence of Isaria javanica and comparative genome analysis insights into family S53 peptidase evolution in fungal entomopathogens.</title>
        <authorList>
            <person name="Lin R."/>
            <person name="Zhang X."/>
            <person name="Xin B."/>
            <person name="Zou M."/>
            <person name="Gao Y."/>
            <person name="Qin F."/>
            <person name="Hu Q."/>
            <person name="Xie B."/>
            <person name="Cheng X."/>
        </authorList>
    </citation>
    <scope>NUCLEOTIDE SEQUENCE [LARGE SCALE GENOMIC DNA]</scope>
    <source>
        <strain evidence="7 8">IJ1G</strain>
    </source>
</reference>
<evidence type="ECO:0000256" key="5">
    <source>
        <dbReference type="ARBA" id="ARBA00023002"/>
    </source>
</evidence>
<evidence type="ECO:0000313" key="7">
    <source>
        <dbReference type="EMBL" id="TQV94832.1"/>
    </source>
</evidence>
<dbReference type="PANTHER" id="PTHR10961:SF7">
    <property type="entry name" value="FAD DEPENDENT OXIDOREDUCTASE DOMAIN-CONTAINING PROTEIN"/>
    <property type="match status" value="1"/>
</dbReference>
<dbReference type="Proteomes" id="UP000315783">
    <property type="component" value="Unassembled WGS sequence"/>
</dbReference>
<name>A0A545VYA8_9HYPO</name>
<dbReference type="InterPro" id="IPR045170">
    <property type="entry name" value="MTOX"/>
</dbReference>
<evidence type="ECO:0000259" key="6">
    <source>
        <dbReference type="Pfam" id="PF01266"/>
    </source>
</evidence>
<comment type="similarity">
    <text evidence="2">Belongs to the MSOX/MTOX family.</text>
</comment>
<dbReference type="Pfam" id="PF01266">
    <property type="entry name" value="DAO"/>
    <property type="match status" value="1"/>
</dbReference>
<proteinExistence type="inferred from homology"/>
<dbReference type="AlphaFoldDB" id="A0A545VYA8"/>
<dbReference type="InterPro" id="IPR006076">
    <property type="entry name" value="FAD-dep_OxRdtase"/>
</dbReference>
<keyword evidence="3" id="KW-0285">Flavoprotein</keyword>
<dbReference type="Gene3D" id="3.50.50.60">
    <property type="entry name" value="FAD/NAD(P)-binding domain"/>
    <property type="match status" value="1"/>
</dbReference>
<dbReference type="GO" id="GO:0050660">
    <property type="term" value="F:flavin adenine dinucleotide binding"/>
    <property type="evidence" value="ECO:0007669"/>
    <property type="project" value="InterPro"/>
</dbReference>
<dbReference type="NCBIfam" id="NF008425">
    <property type="entry name" value="PRK11259.1"/>
    <property type="match status" value="1"/>
</dbReference>
<evidence type="ECO:0000256" key="4">
    <source>
        <dbReference type="ARBA" id="ARBA00022827"/>
    </source>
</evidence>
<dbReference type="GO" id="GO:0008115">
    <property type="term" value="F:sarcosine oxidase activity"/>
    <property type="evidence" value="ECO:0007669"/>
    <property type="project" value="TreeGrafter"/>
</dbReference>
<accession>A0A545VYA8</accession>
<evidence type="ECO:0000256" key="3">
    <source>
        <dbReference type="ARBA" id="ARBA00022630"/>
    </source>
</evidence>
<keyword evidence="5" id="KW-0560">Oxidoreductase</keyword>
<comment type="caution">
    <text evidence="7">The sequence shown here is derived from an EMBL/GenBank/DDBJ whole genome shotgun (WGS) entry which is preliminary data.</text>
</comment>
<evidence type="ECO:0000256" key="2">
    <source>
        <dbReference type="ARBA" id="ARBA00010989"/>
    </source>
</evidence>
<evidence type="ECO:0000256" key="1">
    <source>
        <dbReference type="ARBA" id="ARBA00001974"/>
    </source>
</evidence>
<dbReference type="SUPFAM" id="SSF54373">
    <property type="entry name" value="FAD-linked reductases, C-terminal domain"/>
    <property type="match status" value="1"/>
</dbReference>
<gene>
    <name evidence="7" type="ORF">IF1G_06843</name>
</gene>
<dbReference type="PANTHER" id="PTHR10961">
    <property type="entry name" value="PEROXISOMAL SARCOSINE OXIDASE"/>
    <property type="match status" value="1"/>
</dbReference>
<keyword evidence="4" id="KW-0274">FAD</keyword>
<evidence type="ECO:0000313" key="8">
    <source>
        <dbReference type="Proteomes" id="UP000315783"/>
    </source>
</evidence>
<dbReference type="SUPFAM" id="SSF51905">
    <property type="entry name" value="FAD/NAD(P)-binding domain"/>
    <property type="match status" value="1"/>
</dbReference>
<sequence length="395" mass="41789">MTTEYDVAVVGLGALGSAAAYHAARKGARVVAFEQFELGHVRGASHDTSRIVRTSYEAPQYVALAKAAYRDWAALEAAVGGGGLALVTVTGGLVFLPEGGPLSAASFAASLDHNGIPYELLDADAVRARWPQFRVADSVRAVYTPDSGIVHATKAVAAMQHLARAHGALLRERTRVTAVTPPHGDGEEGGGSVLLTVETTAGGGGGGEYRARKVILATDAWTNELIAPLGVHIPLQVSQEQVTYFKPADVSAFEADRFPVWIWHADPCFYGFPAYGEPTVKAAQDAAMNLTTPRERTFVHSPKLLDDLCAFLAGFLPDEGREPLRTVTCQYAITPGRQLVLGALRRHPDVILALGAAHAFKFAPAIGRNLAELALDGQSTDDLSKFGIPSGTGND</sequence>
<dbReference type="InterPro" id="IPR036188">
    <property type="entry name" value="FAD/NAD-bd_sf"/>
</dbReference>
<dbReference type="EMBL" id="SPUK01000009">
    <property type="protein sequence ID" value="TQV94832.1"/>
    <property type="molecule type" value="Genomic_DNA"/>
</dbReference>
<dbReference type="Gene3D" id="3.30.9.10">
    <property type="entry name" value="D-Amino Acid Oxidase, subunit A, domain 2"/>
    <property type="match status" value="1"/>
</dbReference>
<organism evidence="7 8">
    <name type="scientific">Cordyceps javanica</name>
    <dbReference type="NCBI Taxonomy" id="43265"/>
    <lineage>
        <taxon>Eukaryota</taxon>
        <taxon>Fungi</taxon>
        <taxon>Dikarya</taxon>
        <taxon>Ascomycota</taxon>
        <taxon>Pezizomycotina</taxon>
        <taxon>Sordariomycetes</taxon>
        <taxon>Hypocreomycetidae</taxon>
        <taxon>Hypocreales</taxon>
        <taxon>Cordycipitaceae</taxon>
        <taxon>Cordyceps</taxon>
    </lineage>
</organism>
<comment type="cofactor">
    <cofactor evidence="1">
        <name>FAD</name>
        <dbReference type="ChEBI" id="CHEBI:57692"/>
    </cofactor>
</comment>
<dbReference type="OrthoDB" id="424974at2759"/>
<feature type="domain" description="FAD dependent oxidoreductase" evidence="6">
    <location>
        <begin position="6"/>
        <end position="373"/>
    </location>
</feature>
<dbReference type="STRING" id="43265.A0A545VYA8"/>
<protein>
    <submittedName>
        <fullName evidence="7">FAD dependent oxidoreductase</fullName>
    </submittedName>
</protein>
<keyword evidence="8" id="KW-1185">Reference proteome</keyword>